<dbReference type="EMBL" id="CP071503">
    <property type="protein sequence ID" value="QSX32879.1"/>
    <property type="molecule type" value="Genomic_DNA"/>
</dbReference>
<accession>A0ABX7QN49</accession>
<evidence type="ECO:0000313" key="2">
    <source>
        <dbReference type="EMBL" id="QSX32879.1"/>
    </source>
</evidence>
<sequence length="55" mass="7096">MSREYYFDEEDSSWDDEQLRGKPRSKKVKQRRRDTKRRYFDEHMETEYLDTKWQD</sequence>
<reference evidence="2 3" key="1">
    <citation type="submission" date="2021-03" db="EMBL/GenBank/DDBJ databases">
        <title>Novel species identification of genus Shewanella.</title>
        <authorList>
            <person name="Liu G."/>
            <person name="Zhang Q."/>
        </authorList>
    </citation>
    <scope>NUCLEOTIDE SEQUENCE [LARGE SCALE GENOMIC DNA]</scope>
    <source>
        <strain evidence="2 3">FJAT-51800</strain>
    </source>
</reference>
<gene>
    <name evidence="2" type="ORF">JYB87_14185</name>
</gene>
<feature type="region of interest" description="Disordered" evidence="1">
    <location>
        <begin position="1"/>
        <end position="35"/>
    </location>
</feature>
<name>A0ABX7QN49_9GAMM</name>
<evidence type="ECO:0000313" key="3">
    <source>
        <dbReference type="Proteomes" id="UP000662770"/>
    </source>
</evidence>
<evidence type="ECO:0000256" key="1">
    <source>
        <dbReference type="SAM" id="MobiDB-lite"/>
    </source>
</evidence>
<dbReference type="RefSeq" id="WP_207354119.1">
    <property type="nucleotide sequence ID" value="NZ_CP071503.1"/>
</dbReference>
<organism evidence="2 3">
    <name type="scientific">Shewanella avicenniae</name>
    <dbReference type="NCBI Taxonomy" id="2814294"/>
    <lineage>
        <taxon>Bacteria</taxon>
        <taxon>Pseudomonadati</taxon>
        <taxon>Pseudomonadota</taxon>
        <taxon>Gammaproteobacteria</taxon>
        <taxon>Alteromonadales</taxon>
        <taxon>Shewanellaceae</taxon>
        <taxon>Shewanella</taxon>
    </lineage>
</organism>
<feature type="compositionally biased region" description="Basic residues" evidence="1">
    <location>
        <begin position="21"/>
        <end position="35"/>
    </location>
</feature>
<dbReference type="Proteomes" id="UP000662770">
    <property type="component" value="Chromosome"/>
</dbReference>
<protein>
    <submittedName>
        <fullName evidence="2">Small highly charged protein</fullName>
    </submittedName>
</protein>
<proteinExistence type="predicted"/>
<keyword evidence="3" id="KW-1185">Reference proteome</keyword>
<feature type="compositionally biased region" description="Acidic residues" evidence="1">
    <location>
        <begin position="7"/>
        <end position="16"/>
    </location>
</feature>